<feature type="transmembrane region" description="Helical" evidence="5">
    <location>
        <begin position="174"/>
        <end position="194"/>
    </location>
</feature>
<reference evidence="6" key="1">
    <citation type="submission" date="2021-04" db="EMBL/GenBank/DDBJ databases">
        <title>Microbacterium tenobrionis sp. nov. and Microbacterium allomyrinae sp. nov., isolated from larvae of Tenobrio molitor and Allomyrina dichotoma, respectively.</title>
        <authorList>
            <person name="Lee S.D."/>
        </authorList>
    </citation>
    <scope>NUCLEOTIDE SEQUENCE</scope>
    <source>
        <strain evidence="6">BWT-G7</strain>
    </source>
</reference>
<dbReference type="InterPro" id="IPR044878">
    <property type="entry name" value="UbiA_sf"/>
</dbReference>
<dbReference type="GO" id="GO:0016020">
    <property type="term" value="C:membrane"/>
    <property type="evidence" value="ECO:0007669"/>
    <property type="project" value="UniProtKB-SubCell"/>
</dbReference>
<sequence>MPRPAPDGAGSRHSPCDVRASSVRTIRALWGSSHPGPTLVVTALAFALGLSTGLEPWRLAVLTAAVFAGQISVGISNDALDAPRDKAVGREDKPIARGVIGERTAWVAASATLVLALTLSAPLGWRMLSAHALALGSAWAYNAGLKSTVVSIVPFLVSFGVFPSLATLSAPDPAFAAAWAWIAGAALGAAVHLTNVLPDLDDDERTGVRGLPHRLGARTATLVAAGAVVLGAVAVLVGSSAGELTAVPVVSWVFFSAVVVVALVTVWRAVTRPPTRALFRLVMLAALLLATQLVASGGALVA</sequence>
<comment type="subcellular location">
    <subcellularLocation>
        <location evidence="1">Membrane</location>
        <topology evidence="1">Multi-pass membrane protein</topology>
    </subcellularLocation>
</comment>
<dbReference type="Proteomes" id="UP001139354">
    <property type="component" value="Unassembled WGS sequence"/>
</dbReference>
<feature type="transmembrane region" description="Helical" evidence="5">
    <location>
        <begin position="105"/>
        <end position="128"/>
    </location>
</feature>
<evidence type="ECO:0000256" key="2">
    <source>
        <dbReference type="ARBA" id="ARBA00022692"/>
    </source>
</evidence>
<evidence type="ECO:0000256" key="5">
    <source>
        <dbReference type="SAM" id="Phobius"/>
    </source>
</evidence>
<accession>A0A9X1S3I0</accession>
<comment type="caution">
    <text evidence="6">The sequence shown here is derived from an EMBL/GenBank/DDBJ whole genome shotgun (WGS) entry which is preliminary data.</text>
</comment>
<evidence type="ECO:0000313" key="7">
    <source>
        <dbReference type="Proteomes" id="UP001139354"/>
    </source>
</evidence>
<feature type="transmembrane region" description="Helical" evidence="5">
    <location>
        <begin position="215"/>
        <end position="237"/>
    </location>
</feature>
<dbReference type="EMBL" id="JAGTTN010000003">
    <property type="protein sequence ID" value="MCC2032532.1"/>
    <property type="molecule type" value="Genomic_DNA"/>
</dbReference>
<keyword evidence="2 5" id="KW-0812">Transmembrane</keyword>
<organism evidence="6 7">
    <name type="scientific">Microbacterium allomyrinae</name>
    <dbReference type="NCBI Taxonomy" id="2830666"/>
    <lineage>
        <taxon>Bacteria</taxon>
        <taxon>Bacillati</taxon>
        <taxon>Actinomycetota</taxon>
        <taxon>Actinomycetes</taxon>
        <taxon>Micrococcales</taxon>
        <taxon>Microbacteriaceae</taxon>
        <taxon>Microbacterium</taxon>
    </lineage>
</organism>
<dbReference type="AlphaFoldDB" id="A0A9X1S3I0"/>
<protein>
    <submittedName>
        <fullName evidence="6">UbiA family prenyltransferase</fullName>
    </submittedName>
</protein>
<name>A0A9X1S3I0_9MICO</name>
<keyword evidence="7" id="KW-1185">Reference proteome</keyword>
<dbReference type="InterPro" id="IPR000537">
    <property type="entry name" value="UbiA_prenyltransferase"/>
</dbReference>
<keyword evidence="4 5" id="KW-0472">Membrane</keyword>
<dbReference type="GO" id="GO:0016765">
    <property type="term" value="F:transferase activity, transferring alkyl or aryl (other than methyl) groups"/>
    <property type="evidence" value="ECO:0007669"/>
    <property type="project" value="InterPro"/>
</dbReference>
<gene>
    <name evidence="6" type="ORF">KEC57_10120</name>
</gene>
<evidence type="ECO:0000256" key="3">
    <source>
        <dbReference type="ARBA" id="ARBA00022989"/>
    </source>
</evidence>
<evidence type="ECO:0000256" key="1">
    <source>
        <dbReference type="ARBA" id="ARBA00004141"/>
    </source>
</evidence>
<feature type="transmembrane region" description="Helical" evidence="5">
    <location>
        <begin position="277"/>
        <end position="301"/>
    </location>
</feature>
<dbReference type="Gene3D" id="1.20.120.1780">
    <property type="entry name" value="UbiA prenyltransferase"/>
    <property type="match status" value="1"/>
</dbReference>
<evidence type="ECO:0000256" key="4">
    <source>
        <dbReference type="ARBA" id="ARBA00023136"/>
    </source>
</evidence>
<dbReference type="CDD" id="cd13956">
    <property type="entry name" value="PT_UbiA"/>
    <property type="match status" value="1"/>
</dbReference>
<feature type="transmembrane region" description="Helical" evidence="5">
    <location>
        <begin position="149"/>
        <end position="168"/>
    </location>
</feature>
<evidence type="ECO:0000313" key="6">
    <source>
        <dbReference type="EMBL" id="MCC2032532.1"/>
    </source>
</evidence>
<dbReference type="Gene3D" id="1.10.357.140">
    <property type="entry name" value="UbiA prenyltransferase"/>
    <property type="match status" value="1"/>
</dbReference>
<dbReference type="Pfam" id="PF01040">
    <property type="entry name" value="UbiA"/>
    <property type="match status" value="1"/>
</dbReference>
<feature type="transmembrane region" description="Helical" evidence="5">
    <location>
        <begin position="249"/>
        <end position="270"/>
    </location>
</feature>
<proteinExistence type="predicted"/>
<keyword evidence="3 5" id="KW-1133">Transmembrane helix</keyword>